<protein>
    <submittedName>
        <fullName evidence="1">Uncharacterized protein</fullName>
    </submittedName>
</protein>
<evidence type="ECO:0000313" key="1">
    <source>
        <dbReference type="EMBL" id="CAH1975694.1"/>
    </source>
</evidence>
<gene>
    <name evidence="1" type="ORF">ACAOBT_LOCUS11727</name>
</gene>
<comment type="caution">
    <text evidence="1">The sequence shown here is derived from an EMBL/GenBank/DDBJ whole genome shotgun (WGS) entry which is preliminary data.</text>
</comment>
<dbReference type="AlphaFoldDB" id="A0A9P0KH94"/>
<sequence length="50" mass="5166">MLLLAGKPSHNLVSAGTSEVADGRAPNARDIVPLQLQLLVVCRGGVSDIL</sequence>
<reference evidence="1" key="1">
    <citation type="submission" date="2022-03" db="EMBL/GenBank/DDBJ databases">
        <authorList>
            <person name="Sayadi A."/>
        </authorList>
    </citation>
    <scope>NUCLEOTIDE SEQUENCE</scope>
</reference>
<keyword evidence="2" id="KW-1185">Reference proteome</keyword>
<accession>A0A9P0KH94</accession>
<proteinExistence type="predicted"/>
<name>A0A9P0KH94_ACAOB</name>
<organism evidence="1 2">
    <name type="scientific">Acanthoscelides obtectus</name>
    <name type="common">Bean weevil</name>
    <name type="synonym">Bruchus obtectus</name>
    <dbReference type="NCBI Taxonomy" id="200917"/>
    <lineage>
        <taxon>Eukaryota</taxon>
        <taxon>Metazoa</taxon>
        <taxon>Ecdysozoa</taxon>
        <taxon>Arthropoda</taxon>
        <taxon>Hexapoda</taxon>
        <taxon>Insecta</taxon>
        <taxon>Pterygota</taxon>
        <taxon>Neoptera</taxon>
        <taxon>Endopterygota</taxon>
        <taxon>Coleoptera</taxon>
        <taxon>Polyphaga</taxon>
        <taxon>Cucujiformia</taxon>
        <taxon>Chrysomeloidea</taxon>
        <taxon>Chrysomelidae</taxon>
        <taxon>Bruchinae</taxon>
        <taxon>Bruchini</taxon>
        <taxon>Acanthoscelides</taxon>
    </lineage>
</organism>
<dbReference type="Proteomes" id="UP001152888">
    <property type="component" value="Unassembled WGS sequence"/>
</dbReference>
<evidence type="ECO:0000313" key="2">
    <source>
        <dbReference type="Proteomes" id="UP001152888"/>
    </source>
</evidence>
<dbReference type="EMBL" id="CAKOFQ010006838">
    <property type="protein sequence ID" value="CAH1975694.1"/>
    <property type="molecule type" value="Genomic_DNA"/>
</dbReference>